<dbReference type="EMBL" id="JAXCLW010000010">
    <property type="protein sequence ID" value="MDY0885438.1"/>
    <property type="molecule type" value="Genomic_DNA"/>
</dbReference>
<evidence type="ECO:0000313" key="2">
    <source>
        <dbReference type="Proteomes" id="UP001279642"/>
    </source>
</evidence>
<gene>
    <name evidence="1" type="ORF">SMD27_21540</name>
</gene>
<dbReference type="RefSeq" id="WP_320510513.1">
    <property type="nucleotide sequence ID" value="NZ_JAXCLW010000010.1"/>
</dbReference>
<keyword evidence="2" id="KW-1185">Reference proteome</keyword>
<proteinExistence type="predicted"/>
<dbReference type="Proteomes" id="UP001279642">
    <property type="component" value="Unassembled WGS sequence"/>
</dbReference>
<comment type="caution">
    <text evidence="1">The sequence shown here is derived from an EMBL/GenBank/DDBJ whole genome shotgun (WGS) entry which is preliminary data.</text>
</comment>
<name>A0ABU5EJH8_9PROT</name>
<organism evidence="1 2">
    <name type="scientific">Dongia soli</name>
    <dbReference type="NCBI Taxonomy" id="600628"/>
    <lineage>
        <taxon>Bacteria</taxon>
        <taxon>Pseudomonadati</taxon>
        <taxon>Pseudomonadota</taxon>
        <taxon>Alphaproteobacteria</taxon>
        <taxon>Rhodospirillales</taxon>
        <taxon>Dongiaceae</taxon>
        <taxon>Dongia</taxon>
    </lineage>
</organism>
<evidence type="ECO:0000313" key="1">
    <source>
        <dbReference type="EMBL" id="MDY0885438.1"/>
    </source>
</evidence>
<sequence length="156" mass="17918">MPRRKVRKSRTPDIQYYVVEIASWDWGFSFGIETSKHFPGPFSNYRHLEIRGRILRPKKLKPEEVSLTFLPSASYNPDAQVFDNPTQVGTLNIYGGLLQGLISMPADALTQILLMLTAKHFKYIILNGTGMRYRQAQILHYRLDSKFDNDDLPADA</sequence>
<accession>A0ABU5EJH8</accession>
<protein>
    <submittedName>
        <fullName evidence="1">Uncharacterized protein</fullName>
    </submittedName>
</protein>
<reference evidence="1 2" key="1">
    <citation type="journal article" date="2016" name="Antonie Van Leeuwenhoek">
        <title>Dongia soli sp. nov., isolated from soil from Dokdo, Korea.</title>
        <authorList>
            <person name="Kim D.U."/>
            <person name="Lee H."/>
            <person name="Kim H."/>
            <person name="Kim S.G."/>
            <person name="Ka J.O."/>
        </authorList>
    </citation>
    <scope>NUCLEOTIDE SEQUENCE [LARGE SCALE GENOMIC DNA]</scope>
    <source>
        <strain evidence="1 2">D78</strain>
    </source>
</reference>